<evidence type="ECO:0000313" key="2">
    <source>
        <dbReference type="EMBL" id="KAA0695973.1"/>
    </source>
</evidence>
<reference evidence="2 3" key="1">
    <citation type="submission" date="2018-07" db="EMBL/GenBank/DDBJ databases">
        <title>Pseudomonas laoshanensis sp. nov., isolated from soil.</title>
        <authorList>
            <person name="Sun J."/>
            <person name="Yu L."/>
            <person name="Wang M."/>
            <person name="Zhang C."/>
        </authorList>
    </citation>
    <scope>NUCLEOTIDE SEQUENCE [LARGE SCALE GENOMIC DNA]</scope>
    <source>
        <strain evidence="2 3">Y22</strain>
    </source>
</reference>
<feature type="compositionally biased region" description="Basic and acidic residues" evidence="1">
    <location>
        <begin position="62"/>
        <end position="74"/>
    </location>
</feature>
<name>A0A7V7GV65_9GAMM</name>
<keyword evidence="3" id="KW-1185">Reference proteome</keyword>
<dbReference type="EMBL" id="QOVF01000001">
    <property type="protein sequence ID" value="KAA0695973.1"/>
    <property type="molecule type" value="Genomic_DNA"/>
</dbReference>
<accession>A0A7V7GV65</accession>
<sequence length="85" mass="9599">MLIPGLPVVGAQQDVITPKRTVQPTAESEKVHEALAEVGDRRQRNQSHYPERRQNRARRRAVAKEPSRPNLEDLPSKGLLVDIKV</sequence>
<feature type="region of interest" description="Disordered" evidence="1">
    <location>
        <begin position="35"/>
        <end position="74"/>
    </location>
</feature>
<dbReference type="AlphaFoldDB" id="A0A7V7GV65"/>
<dbReference type="Proteomes" id="UP000463138">
    <property type="component" value="Unassembled WGS sequence"/>
</dbReference>
<evidence type="ECO:0000256" key="1">
    <source>
        <dbReference type="SAM" id="MobiDB-lite"/>
    </source>
</evidence>
<evidence type="ECO:0000313" key="3">
    <source>
        <dbReference type="Proteomes" id="UP000463138"/>
    </source>
</evidence>
<protein>
    <submittedName>
        <fullName evidence="2">Uncharacterized protein</fullName>
    </submittedName>
</protein>
<proteinExistence type="predicted"/>
<feature type="compositionally biased region" description="Basic and acidic residues" evidence="1">
    <location>
        <begin position="35"/>
        <end position="54"/>
    </location>
</feature>
<gene>
    <name evidence="2" type="ORF">DT594_00990</name>
</gene>
<organism evidence="2 3">
    <name type="scientific">Halopseudomonas laoshanensis</name>
    <dbReference type="NCBI Taxonomy" id="2268758"/>
    <lineage>
        <taxon>Bacteria</taxon>
        <taxon>Pseudomonadati</taxon>
        <taxon>Pseudomonadota</taxon>
        <taxon>Gammaproteobacteria</taxon>
        <taxon>Pseudomonadales</taxon>
        <taxon>Pseudomonadaceae</taxon>
        <taxon>Halopseudomonas</taxon>
    </lineage>
</organism>
<comment type="caution">
    <text evidence="2">The sequence shown here is derived from an EMBL/GenBank/DDBJ whole genome shotgun (WGS) entry which is preliminary data.</text>
</comment>